<sequence>MSNSVIQPIGNIAPVEKKEKKRSSDPAQAEYEDGQEFLSNKELGQAALAFHNALLAFEEKSNESGVANASNQLALLCLGRGDYAKALDHLRRAFEICERQDDPMSMNMLSKQLIRAHRGLGQTKEAIKLALELVHGYNLDNNPHETVLTLEQLAEIYIEANEAAKAADTYRTIASIHSRFKHKKMAAEFVRKAEALEAPAQ</sequence>
<gene>
    <name evidence="2" type="ORF">H8E79_04555</name>
</gene>
<proteinExistence type="predicted"/>
<dbReference type="SMART" id="SM00028">
    <property type="entry name" value="TPR"/>
    <property type="match status" value="3"/>
</dbReference>
<dbReference type="EMBL" id="JACNLK010000038">
    <property type="protein sequence ID" value="MBC8208423.1"/>
    <property type="molecule type" value="Genomic_DNA"/>
</dbReference>
<feature type="compositionally biased region" description="Basic and acidic residues" evidence="1">
    <location>
        <begin position="15"/>
        <end position="24"/>
    </location>
</feature>
<evidence type="ECO:0000313" key="2">
    <source>
        <dbReference type="EMBL" id="MBC8208423.1"/>
    </source>
</evidence>
<dbReference type="AlphaFoldDB" id="A0A8J6N7X3"/>
<feature type="region of interest" description="Disordered" evidence="1">
    <location>
        <begin position="1"/>
        <end position="31"/>
    </location>
</feature>
<dbReference type="Proteomes" id="UP000599024">
    <property type="component" value="Unassembled WGS sequence"/>
</dbReference>
<reference evidence="2 3" key="1">
    <citation type="submission" date="2020-08" db="EMBL/GenBank/DDBJ databases">
        <title>Bridging the membrane lipid divide: bacteria of the FCB group superphylum have the potential to synthesize archaeal ether lipids.</title>
        <authorList>
            <person name="Villanueva L."/>
            <person name="Von Meijenfeldt F.A.B."/>
            <person name="Westbye A.B."/>
            <person name="Yadav S."/>
            <person name="Hopmans E.C."/>
            <person name="Dutilh B.E."/>
            <person name="Sinninghe Damste J.S."/>
        </authorList>
    </citation>
    <scope>NUCLEOTIDE SEQUENCE [LARGE SCALE GENOMIC DNA]</scope>
    <source>
        <strain evidence="2">NIOZ-UU81</strain>
    </source>
</reference>
<accession>A0A8J6N7X3</accession>
<dbReference type="InterPro" id="IPR019734">
    <property type="entry name" value="TPR_rpt"/>
</dbReference>
<organism evidence="2 3">
    <name type="scientific">Candidatus Desulfatifera sulfidica</name>
    <dbReference type="NCBI Taxonomy" id="2841691"/>
    <lineage>
        <taxon>Bacteria</taxon>
        <taxon>Pseudomonadati</taxon>
        <taxon>Thermodesulfobacteriota</taxon>
        <taxon>Desulfobulbia</taxon>
        <taxon>Desulfobulbales</taxon>
        <taxon>Desulfobulbaceae</taxon>
        <taxon>Candidatus Desulfatifera</taxon>
    </lineage>
</organism>
<evidence type="ECO:0000313" key="3">
    <source>
        <dbReference type="Proteomes" id="UP000599024"/>
    </source>
</evidence>
<dbReference type="SUPFAM" id="SSF48452">
    <property type="entry name" value="TPR-like"/>
    <property type="match status" value="1"/>
</dbReference>
<comment type="caution">
    <text evidence="2">The sequence shown here is derived from an EMBL/GenBank/DDBJ whole genome shotgun (WGS) entry which is preliminary data.</text>
</comment>
<dbReference type="Gene3D" id="1.25.40.10">
    <property type="entry name" value="Tetratricopeptide repeat domain"/>
    <property type="match status" value="1"/>
</dbReference>
<protein>
    <submittedName>
        <fullName evidence="2">Tetratricopeptide repeat protein</fullName>
    </submittedName>
</protein>
<evidence type="ECO:0000256" key="1">
    <source>
        <dbReference type="SAM" id="MobiDB-lite"/>
    </source>
</evidence>
<name>A0A8J6N7X3_9BACT</name>
<dbReference type="InterPro" id="IPR011990">
    <property type="entry name" value="TPR-like_helical_dom_sf"/>
</dbReference>